<dbReference type="OrthoDB" id="427280at2759"/>
<dbReference type="Proteomes" id="UP000023152">
    <property type="component" value="Unassembled WGS sequence"/>
</dbReference>
<name>X6LXD3_RETFI</name>
<keyword evidence="2" id="KW-1185">Reference proteome</keyword>
<feature type="non-terminal residue" evidence="1">
    <location>
        <position position="1"/>
    </location>
</feature>
<comment type="caution">
    <text evidence="1">The sequence shown here is derived from an EMBL/GenBank/DDBJ whole genome shotgun (WGS) entry which is preliminary data.</text>
</comment>
<protein>
    <submittedName>
        <fullName evidence="1">Uncharacterized protein</fullName>
    </submittedName>
</protein>
<sequence>SVYTPKFSKSGKPTKGIKLAIFNAEANDMDEIVSPNKLPAFFLYPAKPNKSIDDSIYFEGDASDINDFTDFIEEHSYWLSASKRHKKKQEL</sequence>
<proteinExistence type="predicted"/>
<dbReference type="AlphaFoldDB" id="X6LXD3"/>
<gene>
    <name evidence="1" type="ORF">RFI_31599</name>
</gene>
<organism evidence="1 2">
    <name type="scientific">Reticulomyxa filosa</name>
    <dbReference type="NCBI Taxonomy" id="46433"/>
    <lineage>
        <taxon>Eukaryota</taxon>
        <taxon>Sar</taxon>
        <taxon>Rhizaria</taxon>
        <taxon>Retaria</taxon>
        <taxon>Foraminifera</taxon>
        <taxon>Monothalamids</taxon>
        <taxon>Reticulomyxidae</taxon>
        <taxon>Reticulomyxa</taxon>
    </lineage>
</organism>
<evidence type="ECO:0000313" key="1">
    <source>
        <dbReference type="EMBL" id="ETO05797.1"/>
    </source>
</evidence>
<reference evidence="1 2" key="1">
    <citation type="journal article" date="2013" name="Curr. Biol.">
        <title>The Genome of the Foraminiferan Reticulomyxa filosa.</title>
        <authorList>
            <person name="Glockner G."/>
            <person name="Hulsmann N."/>
            <person name="Schleicher M."/>
            <person name="Noegel A.A."/>
            <person name="Eichinger L."/>
            <person name="Gallinger C."/>
            <person name="Pawlowski J."/>
            <person name="Sierra R."/>
            <person name="Euteneuer U."/>
            <person name="Pillet L."/>
            <person name="Moustafa A."/>
            <person name="Platzer M."/>
            <person name="Groth M."/>
            <person name="Szafranski K."/>
            <person name="Schliwa M."/>
        </authorList>
    </citation>
    <scope>NUCLEOTIDE SEQUENCE [LARGE SCALE GENOMIC DNA]</scope>
</reference>
<dbReference type="EMBL" id="ASPP01027769">
    <property type="protein sequence ID" value="ETO05797.1"/>
    <property type="molecule type" value="Genomic_DNA"/>
</dbReference>
<evidence type="ECO:0000313" key="2">
    <source>
        <dbReference type="Proteomes" id="UP000023152"/>
    </source>
</evidence>
<accession>X6LXD3</accession>